<dbReference type="EMBL" id="MEZV01000059">
    <property type="protein sequence ID" value="OGD65386.1"/>
    <property type="molecule type" value="Genomic_DNA"/>
</dbReference>
<dbReference type="Gene3D" id="3.30.2310.20">
    <property type="entry name" value="RelE-like"/>
    <property type="match status" value="1"/>
</dbReference>
<comment type="caution">
    <text evidence="1">The sequence shown here is derived from an EMBL/GenBank/DDBJ whole genome shotgun (WGS) entry which is preliminary data.</text>
</comment>
<dbReference type="InterPro" id="IPR035093">
    <property type="entry name" value="RelE/ParE_toxin_dom_sf"/>
</dbReference>
<dbReference type="SUPFAM" id="SSF143011">
    <property type="entry name" value="RelE-like"/>
    <property type="match status" value="1"/>
</dbReference>
<dbReference type="Proteomes" id="UP000176451">
    <property type="component" value="Unassembled WGS sequence"/>
</dbReference>
<organism evidence="1 2">
    <name type="scientific">Candidatus Berkelbacteria bacterium RIFCSPHIGHO2_12_FULL_36_9</name>
    <dbReference type="NCBI Taxonomy" id="1797469"/>
    <lineage>
        <taxon>Bacteria</taxon>
        <taxon>Candidatus Berkelbacteria</taxon>
    </lineage>
</organism>
<evidence type="ECO:0000313" key="1">
    <source>
        <dbReference type="EMBL" id="OGD65386.1"/>
    </source>
</evidence>
<dbReference type="AlphaFoldDB" id="A0A1F5EDQ3"/>
<sequence length="87" mass="10711">MLKNIQLKPLRKDLEKFLKHHGLIKRWDKAIALLENDIRHPSLHVELLEPRWRGIYSFRLDRKYRALFFITDNKVEVFQITKHYRKS</sequence>
<accession>A0A1F5EDQ3</accession>
<protein>
    <recommendedName>
        <fullName evidence="3">Toxin YoeB</fullName>
    </recommendedName>
</protein>
<dbReference type="STRING" id="1797469.A3F08_01775"/>
<evidence type="ECO:0008006" key="3">
    <source>
        <dbReference type="Google" id="ProtNLM"/>
    </source>
</evidence>
<gene>
    <name evidence="1" type="ORF">A3F08_01775</name>
</gene>
<proteinExistence type="predicted"/>
<name>A0A1F5EDQ3_9BACT</name>
<reference evidence="1 2" key="1">
    <citation type="journal article" date="2016" name="Nat. Commun.">
        <title>Thousands of microbial genomes shed light on interconnected biogeochemical processes in an aquifer system.</title>
        <authorList>
            <person name="Anantharaman K."/>
            <person name="Brown C.T."/>
            <person name="Hug L.A."/>
            <person name="Sharon I."/>
            <person name="Castelle C.J."/>
            <person name="Probst A.J."/>
            <person name="Thomas B.C."/>
            <person name="Singh A."/>
            <person name="Wilkins M.J."/>
            <person name="Karaoz U."/>
            <person name="Brodie E.L."/>
            <person name="Williams K.H."/>
            <person name="Hubbard S.S."/>
            <person name="Banfield J.F."/>
        </authorList>
    </citation>
    <scope>NUCLEOTIDE SEQUENCE [LARGE SCALE GENOMIC DNA]</scope>
</reference>
<evidence type="ECO:0000313" key="2">
    <source>
        <dbReference type="Proteomes" id="UP000176451"/>
    </source>
</evidence>